<dbReference type="NCBIfam" id="TIGR03543">
    <property type="entry name" value="divI1A_rptt_fam"/>
    <property type="match status" value="1"/>
</dbReference>
<reference evidence="1 2" key="1">
    <citation type="submission" date="2019-06" db="EMBL/GenBank/DDBJ databases">
        <title>Draft genome sequence of Miniimonas arenae KCTC 19750T isolated from sea sand.</title>
        <authorList>
            <person name="Park S.-J."/>
        </authorList>
    </citation>
    <scope>NUCLEOTIDE SEQUENCE [LARGE SCALE GENOMIC DNA]</scope>
    <source>
        <strain evidence="1 2">KCTC 19750</strain>
    </source>
</reference>
<protein>
    <submittedName>
        <fullName evidence="1">DivIVA domain-containing protein</fullName>
    </submittedName>
</protein>
<accession>A0A5C5BGP0</accession>
<dbReference type="EMBL" id="VENP01000001">
    <property type="protein sequence ID" value="TNU77305.1"/>
    <property type="molecule type" value="Genomic_DNA"/>
</dbReference>
<dbReference type="InterPro" id="IPR019933">
    <property type="entry name" value="DivIVA_domain"/>
</dbReference>
<dbReference type="NCBIfam" id="TIGR03544">
    <property type="entry name" value="DivI1A_domain"/>
    <property type="match status" value="3"/>
</dbReference>
<keyword evidence="2" id="KW-1185">Reference proteome</keyword>
<proteinExistence type="predicted"/>
<dbReference type="InterPro" id="IPR019932">
    <property type="entry name" value="CHP03543"/>
</dbReference>
<name>A0A5C5BGP0_9MICO</name>
<dbReference type="OrthoDB" id="3480096at2"/>
<dbReference type="Proteomes" id="UP000313849">
    <property type="component" value="Unassembled WGS sequence"/>
</dbReference>
<comment type="caution">
    <text evidence="1">The sequence shown here is derived from an EMBL/GenBank/DDBJ whole genome shotgun (WGS) entry which is preliminary data.</text>
</comment>
<evidence type="ECO:0000313" key="2">
    <source>
        <dbReference type="Proteomes" id="UP000313849"/>
    </source>
</evidence>
<evidence type="ECO:0000313" key="1">
    <source>
        <dbReference type="EMBL" id="TNU77305.1"/>
    </source>
</evidence>
<gene>
    <name evidence="1" type="ORF">FH969_00610</name>
</gene>
<organism evidence="1 2">
    <name type="scientific">Miniimonas arenae</name>
    <dbReference type="NCBI Taxonomy" id="676201"/>
    <lineage>
        <taxon>Bacteria</taxon>
        <taxon>Bacillati</taxon>
        <taxon>Actinomycetota</taxon>
        <taxon>Actinomycetes</taxon>
        <taxon>Micrococcales</taxon>
        <taxon>Beutenbergiaceae</taxon>
        <taxon>Miniimonas</taxon>
    </lineage>
</organism>
<dbReference type="AlphaFoldDB" id="A0A5C5BGP0"/>
<dbReference type="RefSeq" id="WP_108719632.1">
    <property type="nucleotide sequence ID" value="NZ_VENP01000001.1"/>
</dbReference>
<sequence length="184" mass="19971">MTQLFPRVAPTHRGYDTEQVDEFFARARKAYEATDDGAADIDAHAVRSAAFDLVRRGYRASSVDAALDRLEAAFVSAERAEFIADNGQGAWLSGVVERATVLYERLTRPAGSRFAPPERGRGYDAAAVDALLDRLVAYFDDGTPLTAAEVRAATFGSAPRPRAYAEGPVDAYLDRVVDVLLAVE</sequence>